<protein>
    <submittedName>
        <fullName evidence="2">Uncharacterized protein</fullName>
    </submittedName>
</protein>
<gene>
    <name evidence="2" type="ordered locus">Dret_0708</name>
</gene>
<proteinExistence type="predicted"/>
<reference evidence="2 3" key="2">
    <citation type="journal article" date="2010" name="Stand. Genomic Sci.">
        <title>Complete genome sequence of Desulfohalobium retbaense type strain (HR(100)).</title>
        <authorList>
            <person name="Spring S."/>
            <person name="Nolan M."/>
            <person name="Lapidus A."/>
            <person name="Glavina Del Rio T."/>
            <person name="Copeland A."/>
            <person name="Tice H."/>
            <person name="Cheng J.F."/>
            <person name="Lucas S."/>
            <person name="Land M."/>
            <person name="Chen F."/>
            <person name="Bruce D."/>
            <person name="Goodwin L."/>
            <person name="Pitluck S."/>
            <person name="Ivanova N."/>
            <person name="Mavromatis K."/>
            <person name="Mikhailova N."/>
            <person name="Pati A."/>
            <person name="Chen A."/>
            <person name="Palaniappan K."/>
            <person name="Hauser L."/>
            <person name="Chang Y.J."/>
            <person name="Jeffries C.D."/>
            <person name="Munk C."/>
            <person name="Kiss H."/>
            <person name="Chain P."/>
            <person name="Han C."/>
            <person name="Brettin T."/>
            <person name="Detter J.C."/>
            <person name="Schuler E."/>
            <person name="Goker M."/>
            <person name="Rohde M."/>
            <person name="Bristow J."/>
            <person name="Eisen J.A."/>
            <person name="Markowitz V."/>
            <person name="Hugenholtz P."/>
            <person name="Kyrpides N.C."/>
            <person name="Klenk H.P."/>
        </authorList>
    </citation>
    <scope>NUCLEOTIDE SEQUENCE [LARGE SCALE GENOMIC DNA]</scope>
    <source>
        <strain evidence="2 3">DSM 5692</strain>
    </source>
</reference>
<evidence type="ECO:0000256" key="1">
    <source>
        <dbReference type="SAM" id="Phobius"/>
    </source>
</evidence>
<dbReference type="HOGENOM" id="CLU_1400547_0_0_7"/>
<accession>C8X0Q3</accession>
<dbReference type="eggNOG" id="COG2814">
    <property type="taxonomic scope" value="Bacteria"/>
</dbReference>
<organism evidence="2 3">
    <name type="scientific">Desulfohalobium retbaense (strain ATCC 49708 / DSM 5692 / JCM 16813 / HR100)</name>
    <dbReference type="NCBI Taxonomy" id="485915"/>
    <lineage>
        <taxon>Bacteria</taxon>
        <taxon>Pseudomonadati</taxon>
        <taxon>Thermodesulfobacteriota</taxon>
        <taxon>Desulfovibrionia</taxon>
        <taxon>Desulfovibrionales</taxon>
        <taxon>Desulfohalobiaceae</taxon>
        <taxon>Desulfohalobium</taxon>
    </lineage>
</organism>
<feature type="transmembrane region" description="Helical" evidence="1">
    <location>
        <begin position="63"/>
        <end position="87"/>
    </location>
</feature>
<evidence type="ECO:0000313" key="2">
    <source>
        <dbReference type="EMBL" id="ACV68000.1"/>
    </source>
</evidence>
<dbReference type="Proteomes" id="UP000001052">
    <property type="component" value="Chromosome"/>
</dbReference>
<keyword evidence="3" id="KW-1185">Reference proteome</keyword>
<name>C8X0Q3_DESRD</name>
<evidence type="ECO:0000313" key="3">
    <source>
        <dbReference type="Proteomes" id="UP000001052"/>
    </source>
</evidence>
<dbReference type="InterPro" id="IPR036259">
    <property type="entry name" value="MFS_trans_sf"/>
</dbReference>
<sequence length="194" mass="21942">MYGPFARSTQKRRQTFASEIPCPVTKKPNRYRLRRQDILRSSQERFAKHGFARKTRSWTKTFAARNIIISLGFLCFFGGIVILSLYLHNLMGYRAFWTVRWPRGIQALGWGFFCPLVAATSSNIPKQEMGNATAVSTLRRNPGGSFGVAFGATVLAMKKTVTGMVLSICLPMVAKRFNYGICSLERRERLCISD</sequence>
<keyword evidence="1" id="KW-0472">Membrane</keyword>
<dbReference type="KEGG" id="drt:Dret_0708"/>
<feature type="transmembrane region" description="Helical" evidence="1">
    <location>
        <begin position="107"/>
        <end position="124"/>
    </location>
</feature>
<reference evidence="3" key="1">
    <citation type="submission" date="2009-09" db="EMBL/GenBank/DDBJ databases">
        <title>The complete chromosome of Desulfohalobium retbaense DSM 5692.</title>
        <authorList>
            <consortium name="US DOE Joint Genome Institute (JGI-PGF)"/>
            <person name="Lucas S."/>
            <person name="Copeland A."/>
            <person name="Lapidus A."/>
            <person name="Glavina del Rio T."/>
            <person name="Dalin E."/>
            <person name="Tice H."/>
            <person name="Bruce D."/>
            <person name="Goodwin L."/>
            <person name="Pitluck S."/>
            <person name="Kyrpides N."/>
            <person name="Mavromatis K."/>
            <person name="Ivanova N."/>
            <person name="Mikhailova N."/>
            <person name="Munk A.C."/>
            <person name="Brettin T."/>
            <person name="Detter J.C."/>
            <person name="Han C."/>
            <person name="Tapia R."/>
            <person name="Larimer F."/>
            <person name="Land M."/>
            <person name="Hauser L."/>
            <person name="Markowitz V."/>
            <person name="Cheng J.-F."/>
            <person name="Hugenholtz P."/>
            <person name="Woyke T."/>
            <person name="Wu D."/>
            <person name="Spring S."/>
            <person name="Klenk H.-P."/>
            <person name="Eisen J.A."/>
        </authorList>
    </citation>
    <scope>NUCLEOTIDE SEQUENCE [LARGE SCALE GENOMIC DNA]</scope>
    <source>
        <strain evidence="3">DSM 5692</strain>
    </source>
</reference>
<dbReference type="AlphaFoldDB" id="C8X0Q3"/>
<keyword evidence="1" id="KW-0812">Transmembrane</keyword>
<dbReference type="EMBL" id="CP001734">
    <property type="protein sequence ID" value="ACV68000.1"/>
    <property type="molecule type" value="Genomic_DNA"/>
</dbReference>
<dbReference type="STRING" id="485915.Dret_0708"/>
<dbReference type="SUPFAM" id="SSF103473">
    <property type="entry name" value="MFS general substrate transporter"/>
    <property type="match status" value="1"/>
</dbReference>
<keyword evidence="1" id="KW-1133">Transmembrane helix</keyword>